<comment type="similarity">
    <text evidence="1">Belongs to the RelE toxin family.</text>
</comment>
<reference evidence="3 4" key="1">
    <citation type="journal article" date="2020" name="mSystems">
        <title>Defining Genomic and Predicted Metabolic Features of the Acetobacterium Genus.</title>
        <authorList>
            <person name="Ross D.E."/>
            <person name="Marshall C.W."/>
            <person name="Gulliver D."/>
            <person name="May H.D."/>
            <person name="Norman R.S."/>
        </authorList>
    </citation>
    <scope>NUCLEOTIDE SEQUENCE [LARGE SCALE GENOMIC DNA]</scope>
    <source>
        <strain evidence="3 4">DSM 8238</strain>
    </source>
</reference>
<dbReference type="RefSeq" id="WP_186841567.1">
    <property type="nucleotide sequence ID" value="NZ_WJBC01000004.1"/>
</dbReference>
<keyword evidence="4" id="KW-1185">Reference proteome</keyword>
<dbReference type="EMBL" id="WJBC01000004">
    <property type="protein sequence ID" value="MBC3803664.1"/>
    <property type="molecule type" value="Genomic_DNA"/>
</dbReference>
<dbReference type="NCBIfam" id="TIGR02385">
    <property type="entry name" value="RelE_StbE"/>
    <property type="match status" value="1"/>
</dbReference>
<gene>
    <name evidence="3" type="ORF">GH808_04350</name>
</gene>
<evidence type="ECO:0000256" key="1">
    <source>
        <dbReference type="ARBA" id="ARBA00006226"/>
    </source>
</evidence>
<dbReference type="InterPro" id="IPR007712">
    <property type="entry name" value="RelE/ParE_toxin"/>
</dbReference>
<dbReference type="Proteomes" id="UP000603234">
    <property type="component" value="Unassembled WGS sequence"/>
</dbReference>
<sequence>MTRLQISPEARDDLLLIKEYISEELGNPQAAIELMRKITAKMRNLIEHPQLGPSLTSRIAMQTNYRYLTCQNYMIFYWCEDDLVFVSRVLYGRRDYLRILFKDLPEE</sequence>
<name>A0ABR6WSU3_9FIRM</name>
<dbReference type="InterPro" id="IPR051803">
    <property type="entry name" value="TA_system_RelE-like_toxin"/>
</dbReference>
<keyword evidence="2" id="KW-1277">Toxin-antitoxin system</keyword>
<evidence type="ECO:0000256" key="2">
    <source>
        <dbReference type="ARBA" id="ARBA00022649"/>
    </source>
</evidence>
<evidence type="ECO:0000313" key="3">
    <source>
        <dbReference type="EMBL" id="MBC3803664.1"/>
    </source>
</evidence>
<protein>
    <submittedName>
        <fullName evidence="3">Type II toxin-antitoxin system mRNA interferase toxin, RelE/StbE family</fullName>
    </submittedName>
</protein>
<accession>A0ABR6WSU3</accession>
<dbReference type="Pfam" id="PF05016">
    <property type="entry name" value="ParE_toxin"/>
    <property type="match status" value="1"/>
</dbReference>
<organism evidence="3 4">
    <name type="scientific">Acetobacterium fimetarium</name>
    <dbReference type="NCBI Taxonomy" id="52691"/>
    <lineage>
        <taxon>Bacteria</taxon>
        <taxon>Bacillati</taxon>
        <taxon>Bacillota</taxon>
        <taxon>Clostridia</taxon>
        <taxon>Eubacteriales</taxon>
        <taxon>Eubacteriaceae</taxon>
        <taxon>Acetobacterium</taxon>
    </lineage>
</organism>
<comment type="caution">
    <text evidence="3">The sequence shown here is derived from an EMBL/GenBank/DDBJ whole genome shotgun (WGS) entry which is preliminary data.</text>
</comment>
<evidence type="ECO:0000313" key="4">
    <source>
        <dbReference type="Proteomes" id="UP000603234"/>
    </source>
</evidence>
<dbReference type="InterPro" id="IPR035093">
    <property type="entry name" value="RelE/ParE_toxin_dom_sf"/>
</dbReference>
<dbReference type="Gene3D" id="3.30.2310.20">
    <property type="entry name" value="RelE-like"/>
    <property type="match status" value="1"/>
</dbReference>
<proteinExistence type="inferred from homology"/>
<dbReference type="PANTHER" id="PTHR33755">
    <property type="entry name" value="TOXIN PARE1-RELATED"/>
    <property type="match status" value="1"/>
</dbReference>